<keyword evidence="3" id="KW-1185">Reference proteome</keyword>
<dbReference type="InterPro" id="IPR001214">
    <property type="entry name" value="SET_dom"/>
</dbReference>
<dbReference type="CDD" id="cd20071">
    <property type="entry name" value="SET_SMYD"/>
    <property type="match status" value="1"/>
</dbReference>
<name>A0A9W8ND22_9PEZI</name>
<dbReference type="InterPro" id="IPR046341">
    <property type="entry name" value="SET_dom_sf"/>
</dbReference>
<dbReference type="SMART" id="SM00317">
    <property type="entry name" value="SET"/>
    <property type="match status" value="1"/>
</dbReference>
<gene>
    <name evidence="2" type="ORF">NPX13_g6110</name>
</gene>
<organism evidence="2 3">
    <name type="scientific">Xylaria arbuscula</name>
    <dbReference type="NCBI Taxonomy" id="114810"/>
    <lineage>
        <taxon>Eukaryota</taxon>
        <taxon>Fungi</taxon>
        <taxon>Dikarya</taxon>
        <taxon>Ascomycota</taxon>
        <taxon>Pezizomycotina</taxon>
        <taxon>Sordariomycetes</taxon>
        <taxon>Xylariomycetidae</taxon>
        <taxon>Xylariales</taxon>
        <taxon>Xylariaceae</taxon>
        <taxon>Xylaria</taxon>
    </lineage>
</organism>
<dbReference type="Pfam" id="PF00856">
    <property type="entry name" value="SET"/>
    <property type="match status" value="1"/>
</dbReference>
<protein>
    <recommendedName>
        <fullName evidence="1">SET domain-containing protein</fullName>
    </recommendedName>
</protein>
<dbReference type="AlphaFoldDB" id="A0A9W8ND22"/>
<feature type="domain" description="SET" evidence="1">
    <location>
        <begin position="12"/>
        <end position="178"/>
    </location>
</feature>
<dbReference type="EMBL" id="JANPWZ010001042">
    <property type="protein sequence ID" value="KAJ3569373.1"/>
    <property type="molecule type" value="Genomic_DNA"/>
</dbReference>
<dbReference type="Proteomes" id="UP001148614">
    <property type="component" value="Unassembled WGS sequence"/>
</dbReference>
<dbReference type="SUPFAM" id="SSF82199">
    <property type="entry name" value="SET domain"/>
    <property type="match status" value="1"/>
</dbReference>
<comment type="caution">
    <text evidence="2">The sequence shown here is derived from an EMBL/GenBank/DDBJ whole genome shotgun (WGS) entry which is preliminary data.</text>
</comment>
<evidence type="ECO:0000313" key="2">
    <source>
        <dbReference type="EMBL" id="KAJ3569373.1"/>
    </source>
</evidence>
<dbReference type="PANTHER" id="PTHR12197">
    <property type="entry name" value="HISTONE-LYSINE N-METHYLTRANSFERASE SMYD"/>
    <property type="match status" value="1"/>
</dbReference>
<accession>A0A9W8ND22</accession>
<dbReference type="Gene3D" id="2.170.270.10">
    <property type="entry name" value="SET domain"/>
    <property type="match status" value="1"/>
</dbReference>
<evidence type="ECO:0000259" key="1">
    <source>
        <dbReference type="PROSITE" id="PS50280"/>
    </source>
</evidence>
<proteinExistence type="predicted"/>
<dbReference type="PROSITE" id="PS50280">
    <property type="entry name" value="SET"/>
    <property type="match status" value="1"/>
</dbReference>
<dbReference type="VEuPathDB" id="FungiDB:F4678DRAFT_456276"/>
<dbReference type="InterPro" id="IPR050869">
    <property type="entry name" value="H3K4_H4K5_MeTrfase"/>
</dbReference>
<reference evidence="2" key="1">
    <citation type="submission" date="2022-07" db="EMBL/GenBank/DDBJ databases">
        <title>Genome Sequence of Xylaria arbuscula.</title>
        <authorList>
            <person name="Buettner E."/>
        </authorList>
    </citation>
    <scope>NUCLEOTIDE SEQUENCE</scope>
    <source>
        <strain evidence="2">VT107</strain>
    </source>
</reference>
<sequence>MSDISASFDDEWPFEVRSAGDKGMGAFATRDIDPGEVVIVQFSPILINYTGDDARDCFEMVQIYEALTQDLKEGWRSLAISTDRRSAAKYRRIFSSLQPNGRYFSEEQQELYTTLSLQLDVNIFGTCTSLVALFIDVSRFNHSCDPSLWYGDDSVPSRWVGRARRRIRKGEEICISYVPTHDMLDKRQKAIREWGFTCLCAKCTGQVDEYTLALQEARDRLNTVESDESEPPPVFPDSMREMEQHYVRRCILLQEVSTAIASGGKDYEQTRKALVFASMDCAEFYTGYYQVAERAKVLERMVIYLQLRLEYLEQAITIAQDIWPETHHVLNFLAFDQEVTEKKLQKWQRPGAVNELGLTDLDQGIV</sequence>
<evidence type="ECO:0000313" key="3">
    <source>
        <dbReference type="Proteomes" id="UP001148614"/>
    </source>
</evidence>